<name>A0ABW7I5Q1_9RHOB</name>
<feature type="domain" description="MOSC" evidence="1">
    <location>
        <begin position="11"/>
        <end position="168"/>
    </location>
</feature>
<dbReference type="EMBL" id="JBIHMM010000001">
    <property type="protein sequence ID" value="MFH0253507.1"/>
    <property type="molecule type" value="Genomic_DNA"/>
</dbReference>
<accession>A0ABW7I5Q1</accession>
<dbReference type="PANTHER" id="PTHR36930">
    <property type="entry name" value="METAL-SULFUR CLUSTER BIOSYNTHESIS PROTEINS YUAD-RELATED"/>
    <property type="match status" value="1"/>
</dbReference>
<evidence type="ECO:0000313" key="3">
    <source>
        <dbReference type="Proteomes" id="UP001607157"/>
    </source>
</evidence>
<protein>
    <submittedName>
        <fullName evidence="2">MOSC domain-containing protein</fullName>
    </submittedName>
</protein>
<dbReference type="InterPro" id="IPR011037">
    <property type="entry name" value="Pyrv_Knase-like_insert_dom_sf"/>
</dbReference>
<organism evidence="2 3">
    <name type="scientific">Roseovarius aquimarinus</name>
    <dbReference type="NCBI Taxonomy" id="1229156"/>
    <lineage>
        <taxon>Bacteria</taxon>
        <taxon>Pseudomonadati</taxon>
        <taxon>Pseudomonadota</taxon>
        <taxon>Alphaproteobacteria</taxon>
        <taxon>Rhodobacterales</taxon>
        <taxon>Roseobacteraceae</taxon>
        <taxon>Roseovarius</taxon>
    </lineage>
</organism>
<dbReference type="Gene3D" id="2.40.33.20">
    <property type="entry name" value="PK beta-barrel domain-like"/>
    <property type="match status" value="1"/>
</dbReference>
<dbReference type="PANTHER" id="PTHR36930:SF1">
    <property type="entry name" value="MOSC DOMAIN-CONTAINING PROTEIN"/>
    <property type="match status" value="1"/>
</dbReference>
<dbReference type="Pfam" id="PF03473">
    <property type="entry name" value="MOSC"/>
    <property type="match status" value="1"/>
</dbReference>
<evidence type="ECO:0000259" key="1">
    <source>
        <dbReference type="PROSITE" id="PS51340"/>
    </source>
</evidence>
<dbReference type="InterPro" id="IPR052716">
    <property type="entry name" value="MOSC_domain"/>
</dbReference>
<proteinExistence type="predicted"/>
<comment type="caution">
    <text evidence="2">The sequence shown here is derived from an EMBL/GenBank/DDBJ whole genome shotgun (WGS) entry which is preliminary data.</text>
</comment>
<evidence type="ECO:0000313" key="2">
    <source>
        <dbReference type="EMBL" id="MFH0253507.1"/>
    </source>
</evidence>
<dbReference type="SUPFAM" id="SSF50800">
    <property type="entry name" value="PK beta-barrel domain-like"/>
    <property type="match status" value="1"/>
</dbReference>
<gene>
    <name evidence="2" type="ORF">ACGRVM_06365</name>
</gene>
<dbReference type="InterPro" id="IPR005302">
    <property type="entry name" value="MoCF_Sase_C"/>
</dbReference>
<sequence>MSARVVSVARSPVHGFSKFPEDRIDLVEGMGVLGDAHAGALVRHRSRVRVDPAQPNLRQVHLLAAELLDEVAAHGHPVAPGALGENITTRGIDLIALPRGTDLHIGRFAVLTVTGLRNPCSQIDDFSPGLLAHVLRRGKDGGLERRAGIMAVVTVGGPVSCGDDIQIVMPARPHQALERV</sequence>
<dbReference type="PROSITE" id="PS51340">
    <property type="entry name" value="MOSC"/>
    <property type="match status" value="1"/>
</dbReference>
<reference evidence="2 3" key="1">
    <citation type="submission" date="2024-10" db="EMBL/GenBank/DDBJ databases">
        <authorList>
            <person name="Yang X.-N."/>
        </authorList>
    </citation>
    <scope>NUCLEOTIDE SEQUENCE [LARGE SCALE GENOMIC DNA]</scope>
    <source>
        <strain evidence="2 3">CAU 1059</strain>
    </source>
</reference>
<dbReference type="Proteomes" id="UP001607157">
    <property type="component" value="Unassembled WGS sequence"/>
</dbReference>
<dbReference type="RefSeq" id="WP_377167385.1">
    <property type="nucleotide sequence ID" value="NZ_JBHTJC010000001.1"/>
</dbReference>
<keyword evidence="3" id="KW-1185">Reference proteome</keyword>